<feature type="domain" description="N-acetyltransferase" evidence="4">
    <location>
        <begin position="9"/>
        <end position="149"/>
    </location>
</feature>
<evidence type="ECO:0000313" key="6">
    <source>
        <dbReference type="Proteomes" id="UP000029644"/>
    </source>
</evidence>
<dbReference type="Proteomes" id="UP000029644">
    <property type="component" value="Unassembled WGS sequence"/>
</dbReference>
<keyword evidence="2" id="KW-0012">Acyltransferase</keyword>
<evidence type="ECO:0000256" key="3">
    <source>
        <dbReference type="ARBA" id="ARBA00038502"/>
    </source>
</evidence>
<keyword evidence="1 5" id="KW-0808">Transferase</keyword>
<name>A0A090W4U2_9FLAO</name>
<accession>A0A090W4U2</accession>
<dbReference type="EMBL" id="BBNQ01000006">
    <property type="protein sequence ID" value="GAL62532.1"/>
    <property type="molecule type" value="Genomic_DNA"/>
</dbReference>
<evidence type="ECO:0000313" key="5">
    <source>
        <dbReference type="EMBL" id="GAL62532.1"/>
    </source>
</evidence>
<evidence type="ECO:0000256" key="2">
    <source>
        <dbReference type="ARBA" id="ARBA00023315"/>
    </source>
</evidence>
<dbReference type="Gene3D" id="3.40.630.30">
    <property type="match status" value="1"/>
</dbReference>
<reference evidence="5 6" key="1">
    <citation type="journal article" date="2014" name="Genome Announc.">
        <title>Draft Genome Sequences of Marine Flavobacterium Algibacter lectus Strains SS8 and NR4.</title>
        <authorList>
            <person name="Takatani N."/>
            <person name="Nakanishi M."/>
            <person name="Meirelles P."/>
            <person name="Mino S."/>
            <person name="Suda W."/>
            <person name="Oshima K."/>
            <person name="Hattori M."/>
            <person name="Ohkuma M."/>
            <person name="Hosokawa M."/>
            <person name="Miyashita K."/>
            <person name="Thompson F.L."/>
            <person name="Niwa A."/>
            <person name="Sawabe T."/>
            <person name="Sawabe T."/>
        </authorList>
    </citation>
    <scope>NUCLEOTIDE SEQUENCE [LARGE SCALE GENOMIC DNA]</scope>
    <source>
        <strain evidence="5 6">JCM 19300</strain>
    </source>
</reference>
<dbReference type="PANTHER" id="PTHR43792">
    <property type="entry name" value="GNAT FAMILY, PUTATIVE (AFU_ORTHOLOGUE AFUA_3G00765)-RELATED-RELATED"/>
    <property type="match status" value="1"/>
</dbReference>
<dbReference type="InterPro" id="IPR000182">
    <property type="entry name" value="GNAT_dom"/>
</dbReference>
<proteinExistence type="inferred from homology"/>
<dbReference type="GO" id="GO:0016747">
    <property type="term" value="F:acyltransferase activity, transferring groups other than amino-acyl groups"/>
    <property type="evidence" value="ECO:0007669"/>
    <property type="project" value="InterPro"/>
</dbReference>
<evidence type="ECO:0000256" key="1">
    <source>
        <dbReference type="ARBA" id="ARBA00022679"/>
    </source>
</evidence>
<gene>
    <name evidence="5" type="ORF">JCM19300_2585</name>
</gene>
<dbReference type="PANTHER" id="PTHR43792:SF8">
    <property type="entry name" value="[RIBOSOMAL PROTEIN US5]-ALANINE N-ACETYLTRANSFERASE"/>
    <property type="match status" value="1"/>
</dbReference>
<dbReference type="InterPro" id="IPR016181">
    <property type="entry name" value="Acyl_CoA_acyltransferase"/>
</dbReference>
<comment type="caution">
    <text evidence="5">The sequence shown here is derived from an EMBL/GenBank/DDBJ whole genome shotgun (WGS) entry which is preliminary data.</text>
</comment>
<dbReference type="AlphaFoldDB" id="A0A090W4U2"/>
<dbReference type="SUPFAM" id="SSF55729">
    <property type="entry name" value="Acyl-CoA N-acyltransferases (Nat)"/>
    <property type="match status" value="1"/>
</dbReference>
<dbReference type="InterPro" id="IPR051531">
    <property type="entry name" value="N-acetyltransferase"/>
</dbReference>
<dbReference type="RefSeq" id="WP_042504419.1">
    <property type="nucleotide sequence ID" value="NZ_BBNQ01000006.1"/>
</dbReference>
<sequence length="181" mass="20743">MVTLSFNNLTINAIKATDAWPLCNFIAANDDRLKRYFPKTLQQNLTPDLAQNFTDKKVKQFQLKKEFLFTIKEKASNDVAGLVYLKELDWTTKQAEFAYCIGYQFEGKGITTKAVGILSDYAFEALGLKTLQIIVHKDNHASVAVAINNSFTWIKTLKNEHTPPNESPLDMELYELYYEME</sequence>
<evidence type="ECO:0000259" key="4">
    <source>
        <dbReference type="Pfam" id="PF13302"/>
    </source>
</evidence>
<dbReference type="Pfam" id="PF13302">
    <property type="entry name" value="Acetyltransf_3"/>
    <property type="match status" value="1"/>
</dbReference>
<dbReference type="OrthoDB" id="883856at2"/>
<protein>
    <submittedName>
        <fullName evidence="5">Ribosomal-protein-L7p-serine acetyltransferase</fullName>
    </submittedName>
</protein>
<organism evidence="5 6">
    <name type="scientific">Algibacter lectus</name>
    <dbReference type="NCBI Taxonomy" id="221126"/>
    <lineage>
        <taxon>Bacteria</taxon>
        <taxon>Pseudomonadati</taxon>
        <taxon>Bacteroidota</taxon>
        <taxon>Flavobacteriia</taxon>
        <taxon>Flavobacteriales</taxon>
        <taxon>Flavobacteriaceae</taxon>
        <taxon>Algibacter</taxon>
    </lineage>
</organism>
<comment type="similarity">
    <text evidence="3">Belongs to the acetyltransferase family. RimJ subfamily.</text>
</comment>